<evidence type="ECO:0000256" key="1">
    <source>
        <dbReference type="SAM" id="MobiDB-lite"/>
    </source>
</evidence>
<feature type="region of interest" description="Disordered" evidence="1">
    <location>
        <begin position="79"/>
        <end position="99"/>
    </location>
</feature>
<evidence type="ECO:0000313" key="3">
    <source>
        <dbReference type="Proteomes" id="UP000270094"/>
    </source>
</evidence>
<gene>
    <name evidence="2" type="ORF">SVUK_LOCUS20032</name>
</gene>
<sequence length="135" mass="14693">MKRIELFTDLFSNNVRHFPVAQNGVSTHAEKTLGAIPSSDFKSVGDTIELPRPVISKPYNSLEQNPFVRLASTFLRGATRQGDSVGSSNSILSTRSNPEPLDFGTIRDFLPGANNNFGLKKGPGEEICTFGSYNS</sequence>
<name>A0A3P7K190_STRVU</name>
<protein>
    <submittedName>
        <fullName evidence="2">Uncharacterized protein</fullName>
    </submittedName>
</protein>
<proteinExistence type="predicted"/>
<organism evidence="2 3">
    <name type="scientific">Strongylus vulgaris</name>
    <name type="common">Blood worm</name>
    <dbReference type="NCBI Taxonomy" id="40348"/>
    <lineage>
        <taxon>Eukaryota</taxon>
        <taxon>Metazoa</taxon>
        <taxon>Ecdysozoa</taxon>
        <taxon>Nematoda</taxon>
        <taxon>Chromadorea</taxon>
        <taxon>Rhabditida</taxon>
        <taxon>Rhabditina</taxon>
        <taxon>Rhabditomorpha</taxon>
        <taxon>Strongyloidea</taxon>
        <taxon>Strongylidae</taxon>
        <taxon>Strongylus</taxon>
    </lineage>
</organism>
<evidence type="ECO:0000313" key="2">
    <source>
        <dbReference type="EMBL" id="VDM85034.1"/>
    </source>
</evidence>
<accession>A0A3P7K190</accession>
<dbReference type="Proteomes" id="UP000270094">
    <property type="component" value="Unassembled WGS sequence"/>
</dbReference>
<keyword evidence="3" id="KW-1185">Reference proteome</keyword>
<feature type="compositionally biased region" description="Polar residues" evidence="1">
    <location>
        <begin position="81"/>
        <end position="97"/>
    </location>
</feature>
<dbReference type="EMBL" id="UYYB01135588">
    <property type="protein sequence ID" value="VDM85034.1"/>
    <property type="molecule type" value="Genomic_DNA"/>
</dbReference>
<reference evidence="2 3" key="1">
    <citation type="submission" date="2018-11" db="EMBL/GenBank/DDBJ databases">
        <authorList>
            <consortium name="Pathogen Informatics"/>
        </authorList>
    </citation>
    <scope>NUCLEOTIDE SEQUENCE [LARGE SCALE GENOMIC DNA]</scope>
</reference>
<dbReference type="AlphaFoldDB" id="A0A3P7K190"/>
<dbReference type="OrthoDB" id="5792800at2759"/>